<evidence type="ECO:0000256" key="3">
    <source>
        <dbReference type="ARBA" id="ARBA00022989"/>
    </source>
</evidence>
<sequence>MMGFGFKTFGLNAQPLLLNNYHKTADFGASWARAAVGLAIVCGYPLMFMACKTAFFALLSHVSDGKKVTPKGQAVISTGVLAVITAIACKCSEKDVGFVIGIVGALLGAFACYIMPALINLGLASKQALDLSKGEIIFNKLLLALGVVFAILGTAVTCLEQFTDMLE</sequence>
<comment type="subcellular location">
    <subcellularLocation>
        <location evidence="1">Membrane</location>
        <topology evidence="1">Multi-pass membrane protein</topology>
    </subcellularLocation>
</comment>
<feature type="transmembrane region" description="Helical" evidence="5">
    <location>
        <begin position="96"/>
        <end position="116"/>
    </location>
</feature>
<evidence type="ECO:0000256" key="2">
    <source>
        <dbReference type="ARBA" id="ARBA00022692"/>
    </source>
</evidence>
<dbReference type="GO" id="GO:0015179">
    <property type="term" value="F:L-amino acid transmembrane transporter activity"/>
    <property type="evidence" value="ECO:0007669"/>
    <property type="project" value="TreeGrafter"/>
</dbReference>
<dbReference type="PANTHER" id="PTHR22950">
    <property type="entry name" value="AMINO ACID TRANSPORTER"/>
    <property type="match status" value="1"/>
</dbReference>
<dbReference type="InterPro" id="IPR013057">
    <property type="entry name" value="AA_transpt_TM"/>
</dbReference>
<dbReference type="GO" id="GO:0016020">
    <property type="term" value="C:membrane"/>
    <property type="evidence" value="ECO:0007669"/>
    <property type="project" value="UniProtKB-SubCell"/>
</dbReference>
<protein>
    <recommendedName>
        <fullName evidence="6">Amino acid transporter transmembrane domain-containing protein</fullName>
    </recommendedName>
</protein>
<keyword evidence="4 5" id="KW-0472">Membrane</keyword>
<feature type="transmembrane region" description="Helical" evidence="5">
    <location>
        <begin position="35"/>
        <end position="60"/>
    </location>
</feature>
<keyword evidence="2 5" id="KW-0812">Transmembrane</keyword>
<evidence type="ECO:0000259" key="6">
    <source>
        <dbReference type="Pfam" id="PF01490"/>
    </source>
</evidence>
<feature type="domain" description="Amino acid transporter transmembrane" evidence="6">
    <location>
        <begin position="4"/>
        <end position="157"/>
    </location>
</feature>
<gene>
    <name evidence="7" type="ORF">HAKA00212_LOCUS27299</name>
</gene>
<feature type="transmembrane region" description="Helical" evidence="5">
    <location>
        <begin position="72"/>
        <end position="89"/>
    </location>
</feature>
<reference evidence="7" key="1">
    <citation type="submission" date="2021-01" db="EMBL/GenBank/DDBJ databases">
        <authorList>
            <person name="Corre E."/>
            <person name="Pelletier E."/>
            <person name="Niang G."/>
            <person name="Scheremetjew M."/>
            <person name="Finn R."/>
            <person name="Kale V."/>
            <person name="Holt S."/>
            <person name="Cochrane G."/>
            <person name="Meng A."/>
            <person name="Brown T."/>
            <person name="Cohen L."/>
        </authorList>
    </citation>
    <scope>NUCLEOTIDE SEQUENCE</scope>
    <source>
        <strain evidence="7">CCMP3107</strain>
    </source>
</reference>
<keyword evidence="3 5" id="KW-1133">Transmembrane helix</keyword>
<name>A0A7S3YMY5_HETAK</name>
<evidence type="ECO:0000256" key="5">
    <source>
        <dbReference type="SAM" id="Phobius"/>
    </source>
</evidence>
<dbReference type="AlphaFoldDB" id="A0A7S3YMY5"/>
<dbReference type="EMBL" id="HBIU01063524">
    <property type="protein sequence ID" value="CAE0656645.1"/>
    <property type="molecule type" value="Transcribed_RNA"/>
</dbReference>
<proteinExistence type="predicted"/>
<organism evidence="7">
    <name type="scientific">Heterosigma akashiwo</name>
    <name type="common">Chromophytic alga</name>
    <name type="synonym">Heterosigma carterae</name>
    <dbReference type="NCBI Taxonomy" id="2829"/>
    <lineage>
        <taxon>Eukaryota</taxon>
        <taxon>Sar</taxon>
        <taxon>Stramenopiles</taxon>
        <taxon>Ochrophyta</taxon>
        <taxon>Raphidophyceae</taxon>
        <taxon>Chattonellales</taxon>
        <taxon>Chattonellaceae</taxon>
        <taxon>Heterosigma</taxon>
    </lineage>
</organism>
<dbReference type="Pfam" id="PF01490">
    <property type="entry name" value="Aa_trans"/>
    <property type="match status" value="1"/>
</dbReference>
<evidence type="ECO:0000256" key="4">
    <source>
        <dbReference type="ARBA" id="ARBA00023136"/>
    </source>
</evidence>
<accession>A0A7S3YMY5</accession>
<feature type="transmembrane region" description="Helical" evidence="5">
    <location>
        <begin position="136"/>
        <end position="159"/>
    </location>
</feature>
<evidence type="ECO:0000256" key="1">
    <source>
        <dbReference type="ARBA" id="ARBA00004141"/>
    </source>
</evidence>
<evidence type="ECO:0000313" key="7">
    <source>
        <dbReference type="EMBL" id="CAE0656645.1"/>
    </source>
</evidence>